<keyword evidence="5" id="KW-1185">Reference proteome</keyword>
<feature type="compositionally biased region" description="Low complexity" evidence="2">
    <location>
        <begin position="336"/>
        <end position="356"/>
    </location>
</feature>
<dbReference type="SMART" id="SM00355">
    <property type="entry name" value="ZnF_C2H2"/>
    <property type="match status" value="3"/>
</dbReference>
<dbReference type="EMBL" id="CAJPEX010000013">
    <property type="protein sequence ID" value="CAG0912392.1"/>
    <property type="molecule type" value="Genomic_DNA"/>
</dbReference>
<evidence type="ECO:0000256" key="1">
    <source>
        <dbReference type="PROSITE-ProRule" id="PRU00042"/>
    </source>
</evidence>
<feature type="compositionally biased region" description="Basic and acidic residues" evidence="2">
    <location>
        <begin position="60"/>
        <end position="70"/>
    </location>
</feature>
<dbReference type="EMBL" id="OA882050">
    <property type="protein sequence ID" value="CAD7272240.1"/>
    <property type="molecule type" value="Genomic_DNA"/>
</dbReference>
<dbReference type="Proteomes" id="UP000678499">
    <property type="component" value="Unassembled WGS sequence"/>
</dbReference>
<feature type="region of interest" description="Disordered" evidence="2">
    <location>
        <begin position="51"/>
        <end position="81"/>
    </location>
</feature>
<keyword evidence="1" id="KW-0479">Metal-binding</keyword>
<accession>A0A7R9BDY4</accession>
<name>A0A7R9BDY4_9CRUS</name>
<keyword evidence="1" id="KW-0862">Zinc</keyword>
<feature type="compositionally biased region" description="Low complexity" evidence="2">
    <location>
        <begin position="316"/>
        <end position="328"/>
    </location>
</feature>
<reference evidence="4" key="1">
    <citation type="submission" date="2020-11" db="EMBL/GenBank/DDBJ databases">
        <authorList>
            <person name="Tran Van P."/>
        </authorList>
    </citation>
    <scope>NUCLEOTIDE SEQUENCE</scope>
</reference>
<evidence type="ECO:0000259" key="3">
    <source>
        <dbReference type="PROSITE" id="PS50157"/>
    </source>
</evidence>
<proteinExistence type="predicted"/>
<dbReference type="GO" id="GO:0008270">
    <property type="term" value="F:zinc ion binding"/>
    <property type="evidence" value="ECO:0007669"/>
    <property type="project" value="UniProtKB-KW"/>
</dbReference>
<dbReference type="PROSITE" id="PS50157">
    <property type="entry name" value="ZINC_FINGER_C2H2_2"/>
    <property type="match status" value="2"/>
</dbReference>
<feature type="domain" description="C2H2-type" evidence="3">
    <location>
        <begin position="271"/>
        <end position="291"/>
    </location>
</feature>
<evidence type="ECO:0000313" key="4">
    <source>
        <dbReference type="EMBL" id="CAD7272240.1"/>
    </source>
</evidence>
<organism evidence="4">
    <name type="scientific">Notodromas monacha</name>
    <dbReference type="NCBI Taxonomy" id="399045"/>
    <lineage>
        <taxon>Eukaryota</taxon>
        <taxon>Metazoa</taxon>
        <taxon>Ecdysozoa</taxon>
        <taxon>Arthropoda</taxon>
        <taxon>Crustacea</taxon>
        <taxon>Oligostraca</taxon>
        <taxon>Ostracoda</taxon>
        <taxon>Podocopa</taxon>
        <taxon>Podocopida</taxon>
        <taxon>Cypridocopina</taxon>
        <taxon>Cypridoidea</taxon>
        <taxon>Cyprididae</taxon>
        <taxon>Notodromas</taxon>
    </lineage>
</organism>
<evidence type="ECO:0000313" key="5">
    <source>
        <dbReference type="Proteomes" id="UP000678499"/>
    </source>
</evidence>
<dbReference type="AlphaFoldDB" id="A0A7R9BDY4"/>
<dbReference type="InterPro" id="IPR036236">
    <property type="entry name" value="Znf_C2H2_sf"/>
</dbReference>
<feature type="region of interest" description="Disordered" evidence="2">
    <location>
        <begin position="93"/>
        <end position="121"/>
    </location>
</feature>
<feature type="domain" description="C2H2-type" evidence="3">
    <location>
        <begin position="169"/>
        <end position="197"/>
    </location>
</feature>
<sequence>MASDEGLHGKLIVRGSAVQWPGRLMMLRGAFVYFVAHQILKDIMNPKGMKGSHFGSSPNFERHHESEQRAASHMGAEGGSGVVNRKRLSKRLSESGGDTGVAGGGGVPVGQNERTGGSEVGDLEDSAIQSAARVVERGRYECSICTTVCVDRQGFADHLFGFHLGIARFFCRFCDKKFYYRPKVYEHIREAHSKNVAGKKKKGVVPFLYQIEPDAKVKLMTFLKGRDGRDGATAVELHCLGSRVAGVRRQRGGKSTGKPKAVKPGGPKALFPCHWCDKEFTAQSYLDRHVKKGGCNRRRGKLRAATPVEHTGNGATHTPSPTNCSPSPTATPTPSPASSASQPSIRSPLSNSSSDGGSAGNSGFRQPFQPRGGPNTQQSVVADSGQRHAVSASTPYFQHFNHPHPPRQPGDDPESYVLLEL</sequence>
<dbReference type="SUPFAM" id="SSF57667">
    <property type="entry name" value="beta-beta-alpha zinc fingers"/>
    <property type="match status" value="1"/>
</dbReference>
<dbReference type="InterPro" id="IPR013087">
    <property type="entry name" value="Znf_C2H2_type"/>
</dbReference>
<dbReference type="Gene3D" id="3.30.160.60">
    <property type="entry name" value="Classic Zinc Finger"/>
    <property type="match status" value="1"/>
</dbReference>
<protein>
    <recommendedName>
        <fullName evidence="3">C2H2-type domain-containing protein</fullName>
    </recommendedName>
</protein>
<gene>
    <name evidence="4" type="ORF">NMOB1V02_LOCUS182</name>
</gene>
<keyword evidence="1" id="KW-0863">Zinc-finger</keyword>
<feature type="compositionally biased region" description="Gly residues" evidence="2">
    <location>
        <begin position="97"/>
        <end position="108"/>
    </location>
</feature>
<feature type="region of interest" description="Disordered" evidence="2">
    <location>
        <begin position="298"/>
        <end position="421"/>
    </location>
</feature>
<dbReference type="PROSITE" id="PS00028">
    <property type="entry name" value="ZINC_FINGER_C2H2_1"/>
    <property type="match status" value="1"/>
</dbReference>
<evidence type="ECO:0000256" key="2">
    <source>
        <dbReference type="SAM" id="MobiDB-lite"/>
    </source>
</evidence>